<comment type="caution">
    <text evidence="2">The sequence shown here is derived from an EMBL/GenBank/DDBJ whole genome shotgun (WGS) entry which is preliminary data.</text>
</comment>
<evidence type="ECO:0000313" key="2">
    <source>
        <dbReference type="EMBL" id="KAK3675113.1"/>
    </source>
</evidence>
<keyword evidence="3" id="KW-1185">Reference proteome</keyword>
<organism evidence="2 3">
    <name type="scientific">Recurvomyces mirabilis</name>
    <dbReference type="NCBI Taxonomy" id="574656"/>
    <lineage>
        <taxon>Eukaryota</taxon>
        <taxon>Fungi</taxon>
        <taxon>Dikarya</taxon>
        <taxon>Ascomycota</taxon>
        <taxon>Pezizomycotina</taxon>
        <taxon>Dothideomycetes</taxon>
        <taxon>Dothideomycetidae</taxon>
        <taxon>Mycosphaerellales</taxon>
        <taxon>Teratosphaeriaceae</taxon>
        <taxon>Recurvomyces</taxon>
    </lineage>
</organism>
<dbReference type="Proteomes" id="UP001274830">
    <property type="component" value="Unassembled WGS sequence"/>
</dbReference>
<dbReference type="EMBL" id="JAUTXT010000016">
    <property type="protein sequence ID" value="KAK3675113.1"/>
    <property type="molecule type" value="Genomic_DNA"/>
</dbReference>
<name>A0AAE0WNR1_9PEZI</name>
<gene>
    <name evidence="2" type="ORF">LTR78_005047</name>
</gene>
<feature type="compositionally biased region" description="Acidic residues" evidence="1">
    <location>
        <begin position="98"/>
        <end position="114"/>
    </location>
</feature>
<evidence type="ECO:0000256" key="1">
    <source>
        <dbReference type="SAM" id="MobiDB-lite"/>
    </source>
</evidence>
<sequence length="162" mass="17988">MPACEHGHKHPPWPKFGPLVICPGERKCRYCEWQTSDREGAPADAKMDNGAAQVLRKHVYHEHTDGGKEDRSGVEVMLYRPGQKKTKGESMGRFAGGETDDEDEINGLSEDDSSLEDHAMESKCATENDVNPKPSLMIRLKVAAKAQLSNIDTQKAQELLRS</sequence>
<proteinExistence type="predicted"/>
<accession>A0AAE0WNR1</accession>
<dbReference type="AlphaFoldDB" id="A0AAE0WNR1"/>
<evidence type="ECO:0000313" key="3">
    <source>
        <dbReference type="Proteomes" id="UP001274830"/>
    </source>
</evidence>
<feature type="compositionally biased region" description="Basic and acidic residues" evidence="1">
    <location>
        <begin position="115"/>
        <end position="126"/>
    </location>
</feature>
<feature type="region of interest" description="Disordered" evidence="1">
    <location>
        <begin position="80"/>
        <end position="133"/>
    </location>
</feature>
<reference evidence="2" key="1">
    <citation type="submission" date="2023-07" db="EMBL/GenBank/DDBJ databases">
        <title>Black Yeasts Isolated from many extreme environments.</title>
        <authorList>
            <person name="Coleine C."/>
            <person name="Stajich J.E."/>
            <person name="Selbmann L."/>
        </authorList>
    </citation>
    <scope>NUCLEOTIDE SEQUENCE</scope>
    <source>
        <strain evidence="2">CCFEE 5485</strain>
    </source>
</reference>
<protein>
    <submittedName>
        <fullName evidence="2">Uncharacterized protein</fullName>
    </submittedName>
</protein>